<evidence type="ECO:0000256" key="2">
    <source>
        <dbReference type="ARBA" id="ARBA00022452"/>
    </source>
</evidence>
<feature type="domain" description="POTRA" evidence="9">
    <location>
        <begin position="348"/>
        <end position="420"/>
    </location>
</feature>
<keyword evidence="2" id="KW-1134">Transmembrane beta strand</keyword>
<dbReference type="Gene3D" id="3.10.20.310">
    <property type="entry name" value="membrane protein fhac"/>
    <property type="match status" value="4"/>
</dbReference>
<evidence type="ECO:0000256" key="4">
    <source>
        <dbReference type="ARBA" id="ARBA00022737"/>
    </source>
</evidence>
<dbReference type="InterPro" id="IPR034746">
    <property type="entry name" value="POTRA"/>
</dbReference>
<proteinExistence type="predicted"/>
<dbReference type="InterPro" id="IPR039910">
    <property type="entry name" value="D15-like"/>
</dbReference>
<evidence type="ECO:0000259" key="9">
    <source>
        <dbReference type="PROSITE" id="PS51779"/>
    </source>
</evidence>
<name>A0ABY5DJE7_9GAMM</name>
<dbReference type="InterPro" id="IPR010827">
    <property type="entry name" value="BamA/TamA_POTRA"/>
</dbReference>
<evidence type="ECO:0000256" key="8">
    <source>
        <dbReference type="SAM" id="SignalP"/>
    </source>
</evidence>
<keyword evidence="11" id="KW-1185">Reference proteome</keyword>
<gene>
    <name evidence="10" type="primary">bamA</name>
    <name evidence="10" type="ORF">MMH89_00590</name>
</gene>
<evidence type="ECO:0000313" key="10">
    <source>
        <dbReference type="EMBL" id="UTC24663.1"/>
    </source>
</evidence>
<dbReference type="InterPro" id="IPR000184">
    <property type="entry name" value="Bac_surfAg_D15"/>
</dbReference>
<organism evidence="10 11">
    <name type="scientific">Candidatus Comchoanobacter bicostacola</name>
    <dbReference type="NCBI Taxonomy" id="2919598"/>
    <lineage>
        <taxon>Bacteria</taxon>
        <taxon>Pseudomonadati</taxon>
        <taxon>Pseudomonadota</taxon>
        <taxon>Gammaproteobacteria</taxon>
        <taxon>Candidatus Comchoanobacterales</taxon>
        <taxon>Candidatus Comchoanobacteraceae</taxon>
        <taxon>Candidatus Comchoanobacter</taxon>
    </lineage>
</organism>
<keyword evidence="8" id="KW-0732">Signal</keyword>
<evidence type="ECO:0000256" key="6">
    <source>
        <dbReference type="ARBA" id="ARBA00023237"/>
    </source>
</evidence>
<comment type="subcellular location">
    <subcellularLocation>
        <location evidence="1">Membrane</location>
    </subcellularLocation>
</comment>
<keyword evidence="5" id="KW-0472">Membrane</keyword>
<dbReference type="Proteomes" id="UP001055955">
    <property type="component" value="Chromosome"/>
</dbReference>
<dbReference type="NCBIfam" id="TIGR03303">
    <property type="entry name" value="OM_YaeT"/>
    <property type="match status" value="1"/>
</dbReference>
<dbReference type="Pfam" id="PF01103">
    <property type="entry name" value="Omp85"/>
    <property type="match status" value="1"/>
</dbReference>
<dbReference type="Gene3D" id="2.40.160.50">
    <property type="entry name" value="membrane protein fhac: a member of the omp85/tpsb transporter family"/>
    <property type="match status" value="1"/>
</dbReference>
<dbReference type="RefSeq" id="WP_258568448.1">
    <property type="nucleotide sequence ID" value="NZ_CP092900.1"/>
</dbReference>
<keyword evidence="6" id="KW-0998">Cell outer membrane</keyword>
<reference evidence="10 11" key="1">
    <citation type="journal article" date="2022" name="Nat. Microbiol.">
        <title>The microbiome of a bacterivorous marine choanoflagellate contains a resource-demanding obligate bacterial associate.</title>
        <authorList>
            <person name="Needham D.M."/>
            <person name="Poirier C."/>
            <person name="Bachy C."/>
            <person name="George E.E."/>
            <person name="Wilken S."/>
            <person name="Yung C.C.M."/>
            <person name="Limardo A.J."/>
            <person name="Morando M."/>
            <person name="Sudek L."/>
            <person name="Malmstrom R.R."/>
            <person name="Keeling P.J."/>
            <person name="Santoro A.E."/>
            <person name="Worden A.Z."/>
        </authorList>
    </citation>
    <scope>NUCLEOTIDE SEQUENCE [LARGE SCALE GENOMIC DNA]</scope>
    <source>
        <strain evidence="10 11">Comchoano-1</strain>
    </source>
</reference>
<evidence type="ECO:0000256" key="7">
    <source>
        <dbReference type="NCBIfam" id="TIGR03303"/>
    </source>
</evidence>
<feature type="signal peptide" evidence="8">
    <location>
        <begin position="1"/>
        <end position="21"/>
    </location>
</feature>
<evidence type="ECO:0000256" key="5">
    <source>
        <dbReference type="ARBA" id="ARBA00023136"/>
    </source>
</evidence>
<evidence type="ECO:0000313" key="11">
    <source>
        <dbReference type="Proteomes" id="UP001055955"/>
    </source>
</evidence>
<evidence type="ECO:0000256" key="1">
    <source>
        <dbReference type="ARBA" id="ARBA00004370"/>
    </source>
</evidence>
<dbReference type="Pfam" id="PF07244">
    <property type="entry name" value="POTRA"/>
    <property type="match status" value="3"/>
</dbReference>
<keyword evidence="4" id="KW-0677">Repeat</keyword>
<dbReference type="PROSITE" id="PS51779">
    <property type="entry name" value="POTRA"/>
    <property type="match status" value="1"/>
</dbReference>
<dbReference type="PANTHER" id="PTHR12815:SF18">
    <property type="entry name" value="SORTING AND ASSEMBLY MACHINERY COMPONENT 50 HOMOLOG"/>
    <property type="match status" value="1"/>
</dbReference>
<accession>A0ABY5DJE7</accession>
<evidence type="ECO:0000256" key="3">
    <source>
        <dbReference type="ARBA" id="ARBA00022692"/>
    </source>
</evidence>
<dbReference type="InterPro" id="IPR023707">
    <property type="entry name" value="OM_assembly_BamA"/>
</dbReference>
<dbReference type="PANTHER" id="PTHR12815">
    <property type="entry name" value="SORTING AND ASSEMBLY MACHINERY SAMM50 PROTEIN FAMILY MEMBER"/>
    <property type="match status" value="1"/>
</dbReference>
<feature type="chain" id="PRO_5046997599" description="Outer membrane protein assembly factor BamA" evidence="8">
    <location>
        <begin position="22"/>
        <end position="778"/>
    </location>
</feature>
<keyword evidence="3" id="KW-0812">Transmembrane</keyword>
<sequence>MKISQFLLSFCLTVVSFVSNAEVVNEIEIKGLEKLNQAVVDRYIIIKEGEDISAGEIKSQVIELYNSGYFEQVNVDVIDGVLVIRLDEQPVINLITVESELIPESELEDQMKKLNIIQGEVLNETKVSQFVIAVKNELLSKGFTGVTVEHKLEAVNDTSVNLTLTVDAQARTKLKEIVILGELPFSERTLRSKLSSRTTGIASFYFNDDLYSEQQLRYDQMTLQRWLQSKGYLEAAVGFREETVTPSQRIWKNEYKKVYFTITPGPQYKISALELVDEYDQLTAQDQSQFSKDFIGTMFDHQRLSDYQERLLKKMNQSESERYVLDFDVQGAEDQSVAVTVVVAPVISEVRFIHFEDNNSTKDATLRKTIKLRESDLFIERDLQEDLSRLRGLSFIKNAQYRVDPVENGLYDVTYIVDEQKSTFQIGGNGGFDSGALNFSAFITETNLLGNGDSLSTSVSYSSGKKNANFSFNQPNVNGSGYGRSFSASIDQVAKESEQTTTYYFDQYSISGGLSKAFGDSISASLVTRYSHKQFNNIEKASKIVKDYFTNHDTDVNELMLSTSVQYRDIDSAYMPTHGIILSGGGGVTAPITDSAKYYTTNAQAIGYYPLMSLYDQPVVLRGRALFAFSDGYDNDGLPFFARRFAGGMGSVRGYKDNSLGPKYNDEFYSDNENGTPVLISKQEKPKGGGALLVANAEIQLPSPYPDFVMPYLFVDFGNVFDTPSDVEFSELRGSAGLTLTANLPVVAAKVSVSYAVKFNSDSDDVFKNLSFGFGTMF</sequence>
<protein>
    <recommendedName>
        <fullName evidence="7">Outer membrane protein assembly factor BamA</fullName>
    </recommendedName>
</protein>
<dbReference type="EMBL" id="CP092900">
    <property type="protein sequence ID" value="UTC24663.1"/>
    <property type="molecule type" value="Genomic_DNA"/>
</dbReference>